<reference evidence="12 13" key="1">
    <citation type="journal article" date="2016" name="Nat. Commun.">
        <title>Local admixture of amplified and diversified secreted pathogenesis determinants shapes mosaic Toxoplasma gondii genomes.</title>
        <authorList>
            <person name="Lorenzi H."/>
            <person name="Khan A."/>
            <person name="Behnke M.S."/>
            <person name="Namasivayam S."/>
            <person name="Swapna L.S."/>
            <person name="Hadjithomas M."/>
            <person name="Karamycheva S."/>
            <person name="Pinney D."/>
            <person name="Brunk B.P."/>
            <person name="Ajioka J.W."/>
            <person name="Ajzenberg D."/>
            <person name="Boothroyd J.C."/>
            <person name="Boyle J.P."/>
            <person name="Darde M.L."/>
            <person name="Diaz-Miranda M.A."/>
            <person name="Dubey J.P."/>
            <person name="Fritz H.M."/>
            <person name="Gennari S.M."/>
            <person name="Gregory B.D."/>
            <person name="Kim K."/>
            <person name="Saeij J.P."/>
            <person name="Su C."/>
            <person name="White M.W."/>
            <person name="Zhu X.Q."/>
            <person name="Howe D.K."/>
            <person name="Rosenthal B.M."/>
            <person name="Grigg M.E."/>
            <person name="Parkinson J."/>
            <person name="Liu L."/>
            <person name="Kissinger J.C."/>
            <person name="Roos D.S."/>
            <person name="Sibley L.D."/>
        </authorList>
    </citation>
    <scope>NUCLEOTIDE SEQUENCE [LARGE SCALE GENOMIC DNA]</scope>
    <source>
        <strain evidence="12 13">ARI</strain>
    </source>
</reference>
<feature type="region of interest" description="Disordered" evidence="10">
    <location>
        <begin position="435"/>
        <end position="472"/>
    </location>
</feature>
<dbReference type="Proteomes" id="UP000074247">
    <property type="component" value="Unassembled WGS sequence"/>
</dbReference>
<dbReference type="InterPro" id="IPR039204">
    <property type="entry name" value="MRS2-like"/>
</dbReference>
<evidence type="ECO:0000256" key="7">
    <source>
        <dbReference type="ARBA" id="ARBA00023065"/>
    </source>
</evidence>
<evidence type="ECO:0000256" key="8">
    <source>
        <dbReference type="ARBA" id="ARBA00023136"/>
    </source>
</evidence>
<feature type="region of interest" description="Disordered" evidence="10">
    <location>
        <begin position="1"/>
        <end position="202"/>
    </location>
</feature>
<keyword evidence="7" id="KW-0406">Ion transport</keyword>
<dbReference type="EMBL" id="AGQS02004285">
    <property type="protein sequence ID" value="KYF44807.1"/>
    <property type="molecule type" value="Genomic_DNA"/>
</dbReference>
<proteinExistence type="predicted"/>
<evidence type="ECO:0000256" key="9">
    <source>
        <dbReference type="SAM" id="Coils"/>
    </source>
</evidence>
<keyword evidence="5" id="KW-0809">Transit peptide</keyword>
<feature type="compositionally biased region" description="Basic and acidic residues" evidence="10">
    <location>
        <begin position="555"/>
        <end position="571"/>
    </location>
</feature>
<sequence length="846" mass="91925">MARRRAPGEVEEKGAARNRDSGAEETERGLAREGASNRSEKRSPLVSSLRGRDSGENTEKADGDEADEAQADADDSRVVSSSVSEEGNNSNGKRGAVETSESADLSPSRLSPSSSLVPSIASPLVSSSSLSSLSSSVYDASPSAPFACDVSLSRRGDRSSSDPSSVHSSSGGLSASRHLSSPRLSSAPAHGSPSLSSLHKDAAAASMARTPFPPYKVFPAEERTADERCLLPSENPRLDVPLLSPPAGSEISVSQPRSPHAACFYSWRRAGAPAPGGGEASHAATPNSFQIPKSRPAVSQAASRVRRLQVLEIARGTCRRHLLQTSELLRLVHSHNRRGVVEDAAVGALKLRDLRQVIGRCAAQRPSVELRRNCVLVNLPYVKCILLCSRILLLSSDTESAPNHPPSSLHASHGSPKFFSFSRVFSQAPLGSASPFASHPSSSLPSSSLPSSSSSHSFFRPPALRPRESASSLLEEDGAWSVRARHRCGAQGSATAVGGEGTPAVAEEPLLLAEREEGRREEQAKRRGRGGGVREQRQGKTARRCGENEAANEGGDNREREEQARSRSRREWTEDCLAWTPKLEDETVSSAESPAEECGFFWGEEKDENEHKLLTKLVRLSAASGDAGDGPFEFVALEAILVHVCDALKSELEPISLASTNLLRFIHEQPSSTRKLRKVGDLRRRLGCVRDKARGIDQALRELLDSEDDLRRLQVSRFWEHEKEWERPSRNAHAEEVEILLECYQQEIDALLQSILRRDEALDDALQLMELHLASIRNAFLKSELALDIIGVLFSGIAAFAGLFGMNIRSGWEEEENAFWAISLVVAVLSLATVVLVYIWFKRQKL</sequence>
<feature type="region of interest" description="Disordered" evidence="10">
    <location>
        <begin position="274"/>
        <end position="294"/>
    </location>
</feature>
<keyword evidence="2" id="KW-0813">Transport</keyword>
<comment type="caution">
    <text evidence="12">The sequence shown here is derived from an EMBL/GenBank/DDBJ whole genome shotgun (WGS) entry which is preliminary data.</text>
</comment>
<feature type="compositionally biased region" description="Low complexity" evidence="10">
    <location>
        <begin position="435"/>
        <end position="458"/>
    </location>
</feature>
<organism evidence="12 13">
    <name type="scientific">Toxoplasma gondii ARI</name>
    <dbReference type="NCBI Taxonomy" id="1074872"/>
    <lineage>
        <taxon>Eukaryota</taxon>
        <taxon>Sar</taxon>
        <taxon>Alveolata</taxon>
        <taxon>Apicomplexa</taxon>
        <taxon>Conoidasida</taxon>
        <taxon>Coccidia</taxon>
        <taxon>Eucoccidiorida</taxon>
        <taxon>Eimeriorina</taxon>
        <taxon>Sarcocystidae</taxon>
        <taxon>Toxoplasma</taxon>
    </lineage>
</organism>
<dbReference type="PANTHER" id="PTHR13890:SF0">
    <property type="entry name" value="MAGNESIUM TRANSPORTER MRS2 HOMOLOG, MITOCHONDRIAL"/>
    <property type="match status" value="1"/>
</dbReference>
<evidence type="ECO:0000256" key="2">
    <source>
        <dbReference type="ARBA" id="ARBA00022448"/>
    </source>
</evidence>
<feature type="transmembrane region" description="Helical" evidence="11">
    <location>
        <begin position="785"/>
        <end position="806"/>
    </location>
</feature>
<dbReference type="Gene3D" id="1.20.58.340">
    <property type="entry name" value="Magnesium transport protein CorA, transmembrane region"/>
    <property type="match status" value="2"/>
</dbReference>
<accession>A0A139Y191</accession>
<evidence type="ECO:0000313" key="12">
    <source>
        <dbReference type="EMBL" id="KYF44807.1"/>
    </source>
</evidence>
<feature type="coiled-coil region" evidence="9">
    <location>
        <begin position="696"/>
        <end position="754"/>
    </location>
</feature>
<feature type="compositionally biased region" description="Basic and acidic residues" evidence="10">
    <location>
        <begin position="50"/>
        <end position="63"/>
    </location>
</feature>
<comment type="subcellular location">
    <subcellularLocation>
        <location evidence="1">Membrane</location>
        <topology evidence="1">Multi-pass membrane protein</topology>
    </subcellularLocation>
</comment>
<feature type="transmembrane region" description="Helical" evidence="11">
    <location>
        <begin position="818"/>
        <end position="841"/>
    </location>
</feature>
<evidence type="ECO:0000256" key="4">
    <source>
        <dbReference type="ARBA" id="ARBA00022842"/>
    </source>
</evidence>
<keyword evidence="8 11" id="KW-0472">Membrane</keyword>
<keyword evidence="6 11" id="KW-1133">Transmembrane helix</keyword>
<dbReference type="Gene3D" id="2.40.128.330">
    <property type="match status" value="1"/>
</dbReference>
<keyword evidence="3 11" id="KW-0812">Transmembrane</keyword>
<keyword evidence="9" id="KW-0175">Coiled coil</keyword>
<dbReference type="OrthoDB" id="10251508at2759"/>
<evidence type="ECO:0000256" key="11">
    <source>
        <dbReference type="SAM" id="Phobius"/>
    </source>
</evidence>
<evidence type="ECO:0000256" key="1">
    <source>
        <dbReference type="ARBA" id="ARBA00004141"/>
    </source>
</evidence>
<dbReference type="GO" id="GO:0016020">
    <property type="term" value="C:membrane"/>
    <property type="evidence" value="ECO:0007669"/>
    <property type="project" value="UniProtKB-SubCell"/>
</dbReference>
<evidence type="ECO:0000256" key="5">
    <source>
        <dbReference type="ARBA" id="ARBA00022946"/>
    </source>
</evidence>
<feature type="compositionally biased region" description="Low complexity" evidence="10">
    <location>
        <begin position="102"/>
        <end position="151"/>
    </location>
</feature>
<evidence type="ECO:0000256" key="3">
    <source>
        <dbReference type="ARBA" id="ARBA00022692"/>
    </source>
</evidence>
<feature type="compositionally biased region" description="Basic and acidic residues" evidence="10">
    <location>
        <begin position="513"/>
        <end position="525"/>
    </location>
</feature>
<dbReference type="VEuPathDB" id="ToxoDB:TGARI_305190"/>
<feature type="compositionally biased region" description="Basic and acidic residues" evidence="10">
    <location>
        <begin position="1"/>
        <end position="31"/>
    </location>
</feature>
<feature type="compositionally biased region" description="Low complexity" evidence="10">
    <location>
        <begin position="161"/>
        <end position="181"/>
    </location>
</feature>
<feature type="region of interest" description="Disordered" evidence="10">
    <location>
        <begin position="510"/>
        <end position="571"/>
    </location>
</feature>
<evidence type="ECO:0000256" key="6">
    <source>
        <dbReference type="ARBA" id="ARBA00022989"/>
    </source>
</evidence>
<dbReference type="CDD" id="cd12823">
    <property type="entry name" value="Mrs2_Mfm1p-like"/>
    <property type="match status" value="1"/>
</dbReference>
<name>A0A139Y191_TOXGO</name>
<dbReference type="PANTHER" id="PTHR13890">
    <property type="entry name" value="RNA SPLICING PROTEIN MRS2, MITOCHONDRIAL"/>
    <property type="match status" value="1"/>
</dbReference>
<protein>
    <submittedName>
        <fullName evidence="12">CorA family Mg2+ transporter protein</fullName>
    </submittedName>
</protein>
<dbReference type="AlphaFoldDB" id="A0A139Y191"/>
<dbReference type="GO" id="GO:0015095">
    <property type="term" value="F:magnesium ion transmembrane transporter activity"/>
    <property type="evidence" value="ECO:0007669"/>
    <property type="project" value="TreeGrafter"/>
</dbReference>
<evidence type="ECO:0000256" key="10">
    <source>
        <dbReference type="SAM" id="MobiDB-lite"/>
    </source>
</evidence>
<feature type="compositionally biased region" description="Low complexity" evidence="10">
    <location>
        <begin position="78"/>
        <end position="92"/>
    </location>
</feature>
<evidence type="ECO:0000313" key="13">
    <source>
        <dbReference type="Proteomes" id="UP000074247"/>
    </source>
</evidence>
<keyword evidence="4" id="KW-0460">Magnesium</keyword>
<feature type="compositionally biased region" description="Acidic residues" evidence="10">
    <location>
        <begin position="64"/>
        <end position="73"/>
    </location>
</feature>
<gene>
    <name evidence="12" type="ORF">TGARI_305190</name>
</gene>
<dbReference type="Pfam" id="PF22099">
    <property type="entry name" value="MRS2-like"/>
    <property type="match status" value="1"/>
</dbReference>